<dbReference type="Ensembl" id="ENSFHET00000030854.1">
    <property type="protein sequence ID" value="ENSFHEP00000035119.1"/>
    <property type="gene ID" value="ENSFHEG00000023171.1"/>
</dbReference>
<proteinExistence type="predicted"/>
<dbReference type="InterPro" id="IPR003599">
    <property type="entry name" value="Ig_sub"/>
</dbReference>
<evidence type="ECO:0000256" key="1">
    <source>
        <dbReference type="ARBA" id="ARBA00004236"/>
    </source>
</evidence>
<evidence type="ECO:0000259" key="10">
    <source>
        <dbReference type="PROSITE" id="PS50835"/>
    </source>
</evidence>
<feature type="signal peptide" evidence="9">
    <location>
        <begin position="1"/>
        <end position="19"/>
    </location>
</feature>
<keyword evidence="7" id="KW-0325">Glycoprotein</keyword>
<dbReference type="GO" id="GO:0002376">
    <property type="term" value="P:immune system process"/>
    <property type="evidence" value="ECO:0007669"/>
    <property type="project" value="UniProtKB-KW"/>
</dbReference>
<keyword evidence="8" id="KW-1133">Transmembrane helix</keyword>
<keyword evidence="3 9" id="KW-0732">Signal</keyword>
<dbReference type="PANTHER" id="PTHR19433">
    <property type="entry name" value="T-CELL RECEPTOR ALPHA CHAIN V REGION-RELATED"/>
    <property type="match status" value="1"/>
</dbReference>
<dbReference type="STRING" id="8078.ENSFHEP00000035119"/>
<protein>
    <submittedName>
        <fullName evidence="11">Uncharacterized LOC105925521</fullName>
    </submittedName>
</protein>
<evidence type="ECO:0000313" key="12">
    <source>
        <dbReference type="Proteomes" id="UP000265000"/>
    </source>
</evidence>
<organism evidence="11 12">
    <name type="scientific">Fundulus heteroclitus</name>
    <name type="common">Killifish</name>
    <name type="synonym">Mummichog</name>
    <dbReference type="NCBI Taxonomy" id="8078"/>
    <lineage>
        <taxon>Eukaryota</taxon>
        <taxon>Metazoa</taxon>
        <taxon>Chordata</taxon>
        <taxon>Craniata</taxon>
        <taxon>Vertebrata</taxon>
        <taxon>Euteleostomi</taxon>
        <taxon>Actinopterygii</taxon>
        <taxon>Neopterygii</taxon>
        <taxon>Teleostei</taxon>
        <taxon>Neoteleostei</taxon>
        <taxon>Acanthomorphata</taxon>
        <taxon>Ovalentaria</taxon>
        <taxon>Atherinomorphae</taxon>
        <taxon>Cyprinodontiformes</taxon>
        <taxon>Fundulidae</taxon>
        <taxon>Fundulus</taxon>
    </lineage>
</organism>
<evidence type="ECO:0000256" key="6">
    <source>
        <dbReference type="ARBA" id="ARBA00023157"/>
    </source>
</evidence>
<dbReference type="Pfam" id="PF07686">
    <property type="entry name" value="V-set"/>
    <property type="match status" value="2"/>
</dbReference>
<name>A0A3Q2R343_FUNHE</name>
<dbReference type="GO" id="GO:0005886">
    <property type="term" value="C:plasma membrane"/>
    <property type="evidence" value="ECO:0007669"/>
    <property type="project" value="UniProtKB-SubCell"/>
</dbReference>
<dbReference type="CDD" id="cd00099">
    <property type="entry name" value="IgV"/>
    <property type="match status" value="2"/>
</dbReference>
<dbReference type="InterPro" id="IPR036179">
    <property type="entry name" value="Ig-like_dom_sf"/>
</dbReference>
<dbReference type="Proteomes" id="UP000265000">
    <property type="component" value="Unplaced"/>
</dbReference>
<dbReference type="SMART" id="SM00409">
    <property type="entry name" value="IG"/>
    <property type="match status" value="2"/>
</dbReference>
<evidence type="ECO:0000256" key="4">
    <source>
        <dbReference type="ARBA" id="ARBA00022859"/>
    </source>
</evidence>
<sequence>MASSHLVFCLACLLSGTMVKETLLTTPSSSLRVKQSFISAPVGGNVTLQCSYEGDDSAWICWYMQTLGQKPQLITSFFVYSTENNFYGAFKNHPRFSLIRENQTTYQLIISDLKMSDSATYYCAFNHAQVVSFAEGTTVIVKSSSSNVQTLIHQSESETIQPGHSLTLNCTVQTGICGGEHNVYWFKKSEESHPALIYSHGSKNDQCKRNPTTQTHTCLYNLSIESLNVADAGIYYCGVSLCGHIVFGNGTTLKFTSEGNFLVYFMAGSLTGLFLILLMFLVERLNKTYNRQATEPRFPDPSPQTTTVLGTSQVTDSLHYASVDVNQLNRSRRKKAAIENGI</sequence>
<evidence type="ECO:0000256" key="7">
    <source>
        <dbReference type="ARBA" id="ARBA00023180"/>
    </source>
</evidence>
<feature type="transmembrane region" description="Helical" evidence="8">
    <location>
        <begin position="261"/>
        <end position="282"/>
    </location>
</feature>
<dbReference type="AlphaFoldDB" id="A0A3Q2R343"/>
<reference evidence="11" key="1">
    <citation type="submission" date="2025-08" db="UniProtKB">
        <authorList>
            <consortium name="Ensembl"/>
        </authorList>
    </citation>
    <scope>IDENTIFICATION</scope>
</reference>
<evidence type="ECO:0000256" key="3">
    <source>
        <dbReference type="ARBA" id="ARBA00022729"/>
    </source>
</evidence>
<dbReference type="GeneTree" id="ENSGT00940000162676"/>
<reference evidence="11" key="2">
    <citation type="submission" date="2025-09" db="UniProtKB">
        <authorList>
            <consortium name="Ensembl"/>
        </authorList>
    </citation>
    <scope>IDENTIFICATION</scope>
</reference>
<evidence type="ECO:0000256" key="8">
    <source>
        <dbReference type="SAM" id="Phobius"/>
    </source>
</evidence>
<dbReference type="Gene3D" id="2.60.40.10">
    <property type="entry name" value="Immunoglobulins"/>
    <property type="match status" value="2"/>
</dbReference>
<feature type="chain" id="PRO_5018767566" evidence="9">
    <location>
        <begin position="20"/>
        <end position="342"/>
    </location>
</feature>
<accession>A0A3Q2R343</accession>
<dbReference type="PROSITE" id="PS50835">
    <property type="entry name" value="IG_LIKE"/>
    <property type="match status" value="2"/>
</dbReference>
<evidence type="ECO:0000256" key="5">
    <source>
        <dbReference type="ARBA" id="ARBA00023136"/>
    </source>
</evidence>
<dbReference type="PANTHER" id="PTHR19433:SF127">
    <property type="entry name" value="NITR9"/>
    <property type="match status" value="1"/>
</dbReference>
<dbReference type="InterPro" id="IPR052051">
    <property type="entry name" value="TCR_complex_component"/>
</dbReference>
<comment type="subcellular location">
    <subcellularLocation>
        <location evidence="1">Cell membrane</location>
    </subcellularLocation>
</comment>
<keyword evidence="5 8" id="KW-0472">Membrane</keyword>
<evidence type="ECO:0000256" key="9">
    <source>
        <dbReference type="SAM" id="SignalP"/>
    </source>
</evidence>
<dbReference type="SUPFAM" id="SSF48726">
    <property type="entry name" value="Immunoglobulin"/>
    <property type="match status" value="2"/>
</dbReference>
<dbReference type="InterPro" id="IPR007110">
    <property type="entry name" value="Ig-like_dom"/>
</dbReference>
<dbReference type="InterPro" id="IPR013106">
    <property type="entry name" value="Ig_V-set"/>
</dbReference>
<feature type="domain" description="Ig-like" evidence="10">
    <location>
        <begin position="146"/>
        <end position="240"/>
    </location>
</feature>
<evidence type="ECO:0000313" key="11">
    <source>
        <dbReference type="Ensembl" id="ENSFHEP00000035119.1"/>
    </source>
</evidence>
<dbReference type="GO" id="GO:0009617">
    <property type="term" value="P:response to bacterium"/>
    <property type="evidence" value="ECO:0007669"/>
    <property type="project" value="TreeGrafter"/>
</dbReference>
<dbReference type="InterPro" id="IPR013783">
    <property type="entry name" value="Ig-like_fold"/>
</dbReference>
<dbReference type="SMART" id="SM00406">
    <property type="entry name" value="IGv"/>
    <property type="match status" value="2"/>
</dbReference>
<evidence type="ECO:0000256" key="2">
    <source>
        <dbReference type="ARBA" id="ARBA00022475"/>
    </source>
</evidence>
<keyword evidence="12" id="KW-1185">Reference proteome</keyword>
<keyword evidence="6" id="KW-1015">Disulfide bond</keyword>
<keyword evidence="4" id="KW-0391">Immunity</keyword>
<keyword evidence="2" id="KW-1003">Cell membrane</keyword>
<keyword evidence="8" id="KW-0812">Transmembrane</keyword>
<feature type="domain" description="Ig-like" evidence="10">
    <location>
        <begin position="27"/>
        <end position="134"/>
    </location>
</feature>